<dbReference type="EC" id="2.4.2.-" evidence="1"/>
<dbReference type="PANTHER" id="PTHR43235">
    <property type="entry name" value="GLUTAMINE AMIDOTRANSFERASE PB2B2.05-RELATED"/>
    <property type="match status" value="1"/>
</dbReference>
<evidence type="ECO:0000313" key="2">
    <source>
        <dbReference type="Proteomes" id="UP000192273"/>
    </source>
</evidence>
<dbReference type="SUPFAM" id="SSF52317">
    <property type="entry name" value="Class I glutamine amidotransferase-like"/>
    <property type="match status" value="1"/>
</dbReference>
<dbReference type="GO" id="GO:0006598">
    <property type="term" value="P:polyamine catabolic process"/>
    <property type="evidence" value="ECO:0007669"/>
    <property type="project" value="TreeGrafter"/>
</dbReference>
<dbReference type="Gene3D" id="3.40.50.880">
    <property type="match status" value="1"/>
</dbReference>
<dbReference type="GO" id="GO:0005829">
    <property type="term" value="C:cytosol"/>
    <property type="evidence" value="ECO:0007669"/>
    <property type="project" value="TreeGrafter"/>
</dbReference>
<protein>
    <submittedName>
        <fullName evidence="1">Putative glutamine amidotransferase</fullName>
        <ecNumber evidence="1">2.4.2.-</ecNumber>
    </submittedName>
</protein>
<accession>A0A1V0RQ17</accession>
<dbReference type="PANTHER" id="PTHR43235:SF1">
    <property type="entry name" value="GLUTAMINE AMIDOTRANSFERASE PB2B2.05-RELATED"/>
    <property type="match status" value="1"/>
</dbReference>
<dbReference type="Proteomes" id="UP000192273">
    <property type="component" value="Chromosome"/>
</dbReference>
<dbReference type="GO" id="GO:0016757">
    <property type="term" value="F:glycosyltransferase activity"/>
    <property type="evidence" value="ECO:0007669"/>
    <property type="project" value="UniProtKB-KW"/>
</dbReference>
<keyword evidence="1" id="KW-0328">Glycosyltransferase</keyword>
<proteinExistence type="predicted"/>
<dbReference type="InterPro" id="IPR044668">
    <property type="entry name" value="PuuD-like"/>
</dbReference>
<dbReference type="RefSeq" id="WP_081507433.1">
    <property type="nucleotide sequence ID" value="NZ_CP020474.1"/>
</dbReference>
<dbReference type="CDD" id="cd01745">
    <property type="entry name" value="GATase1_2"/>
    <property type="match status" value="1"/>
</dbReference>
<sequence length="239" mass="25838">MTARRPVIGVTVSRRSGWRIFPLIALNVWLAGGRALRWQAGRAADIESVDGLIIGGGDDISPDLYGGRLVKSARLDPDRDALERGLVLAAFAHDKPVLGICRGSQMLNIALGGTLHQDAYETYAASDHIRTVLPRKTVRITAGTRLAQLAGTQPMKVNALHTQAVNRLGDGLRIAARDSAGMIQAVERVKEPFALGVQWHPEHLFYAHRQMGIFRALIAAAAARRDHAAQLPGVDAVAR</sequence>
<dbReference type="GO" id="GO:0033969">
    <property type="term" value="F:gamma-glutamyl-gamma-aminobutyrate hydrolase activity"/>
    <property type="evidence" value="ECO:0007669"/>
    <property type="project" value="TreeGrafter"/>
</dbReference>
<dbReference type="PROSITE" id="PS51273">
    <property type="entry name" value="GATASE_TYPE_1"/>
    <property type="match status" value="1"/>
</dbReference>
<keyword evidence="2" id="KW-1185">Reference proteome</keyword>
<keyword evidence="1" id="KW-0808">Transferase</keyword>
<keyword evidence="1" id="KW-0315">Glutamine amidotransferase</keyword>
<organism evidence="1 2">
    <name type="scientific">Roseovarius mucosus</name>
    <dbReference type="NCBI Taxonomy" id="215743"/>
    <lineage>
        <taxon>Bacteria</taxon>
        <taxon>Pseudomonadati</taxon>
        <taxon>Pseudomonadota</taxon>
        <taxon>Alphaproteobacteria</taxon>
        <taxon>Rhodobacterales</taxon>
        <taxon>Roseobacteraceae</taxon>
        <taxon>Roseovarius</taxon>
    </lineage>
</organism>
<dbReference type="EMBL" id="CP020474">
    <property type="protein sequence ID" value="ARE83869.1"/>
    <property type="molecule type" value="Genomic_DNA"/>
</dbReference>
<reference evidence="1 2" key="1">
    <citation type="submission" date="2017-03" db="EMBL/GenBank/DDBJ databases">
        <title>Genome Sequence of Roseovarius mucosus strain SMR3 Isolated from a culture of the Diatom Skeletonema marinoi.</title>
        <authorList>
            <person name="Topel M."/>
            <person name="Pinder M."/>
            <person name="Johansson O.N."/>
            <person name="Kourtchenko O."/>
            <person name="Godhe A."/>
            <person name="Clarke A.K."/>
        </authorList>
    </citation>
    <scope>NUCLEOTIDE SEQUENCE [LARGE SCALE GENOMIC DNA]</scope>
    <source>
        <strain evidence="1 2">SMR3</strain>
    </source>
</reference>
<evidence type="ECO:0000313" key="1">
    <source>
        <dbReference type="EMBL" id="ARE83869.1"/>
    </source>
</evidence>
<dbReference type="Pfam" id="PF07722">
    <property type="entry name" value="Peptidase_C26"/>
    <property type="match status" value="1"/>
</dbReference>
<dbReference type="OrthoDB" id="9813383at2"/>
<dbReference type="KEGG" id="rmm:ROSMUCSMR3_02400"/>
<name>A0A1V0RQ17_9RHOB</name>
<dbReference type="InterPro" id="IPR011697">
    <property type="entry name" value="Peptidase_C26"/>
</dbReference>
<dbReference type="InterPro" id="IPR029062">
    <property type="entry name" value="Class_I_gatase-like"/>
</dbReference>
<dbReference type="AlphaFoldDB" id="A0A1V0RQ17"/>
<gene>
    <name evidence="1" type="ORF">ROSMUCSMR3_02400</name>
</gene>